<dbReference type="RefSeq" id="WP_175350690.1">
    <property type="nucleotide sequence ID" value="NZ_BAAAWQ010000001.1"/>
</dbReference>
<keyword evidence="2" id="KW-1185">Reference proteome</keyword>
<proteinExistence type="predicted"/>
<sequence length="147" mass="16283">MCVLSNPPETDGTRTLARVELAREIVSAAEVRVVNLFSAVTHRSGGISIAGAEPDAWIVARPTIERELRQADLVLLAYGLKSPTGPARVHHRVQLAWLDELLCELALPVFVVGEGPRHPSRWQRWTSRHHPGLSFAEAVRRSMVLRA</sequence>
<dbReference type="Proteomes" id="UP000573001">
    <property type="component" value="Unassembled WGS sequence"/>
</dbReference>
<organism evidence="1 2">
    <name type="scientific">Curtobacterium pusillum</name>
    <dbReference type="NCBI Taxonomy" id="69373"/>
    <lineage>
        <taxon>Bacteria</taxon>
        <taxon>Bacillati</taxon>
        <taxon>Actinomycetota</taxon>
        <taxon>Actinomycetes</taxon>
        <taxon>Micrococcales</taxon>
        <taxon>Microbacteriaceae</taxon>
        <taxon>Curtobacterium</taxon>
    </lineage>
</organism>
<reference evidence="1 2" key="1">
    <citation type="submission" date="2020-05" db="EMBL/GenBank/DDBJ databases">
        <title>Genome Sequencing of Type Strains.</title>
        <authorList>
            <person name="Lemaire J.F."/>
            <person name="Inderbitzin P."/>
            <person name="Gregorio O.A."/>
            <person name="Collins S.B."/>
            <person name="Wespe N."/>
            <person name="Knight-Connoni V."/>
        </authorList>
    </citation>
    <scope>NUCLEOTIDE SEQUENCE [LARGE SCALE GENOMIC DNA]</scope>
    <source>
        <strain evidence="1 2">ATCC 19096</strain>
    </source>
</reference>
<name>A0ABX2M5C5_9MICO</name>
<accession>A0ABX2M5C5</accession>
<protein>
    <submittedName>
        <fullName evidence="1">DUF1643 domain-containing protein</fullName>
    </submittedName>
</protein>
<dbReference type="EMBL" id="JABMCE010000060">
    <property type="protein sequence ID" value="NUU13135.1"/>
    <property type="molecule type" value="Genomic_DNA"/>
</dbReference>
<gene>
    <name evidence="1" type="ORF">HP507_04700</name>
</gene>
<evidence type="ECO:0000313" key="1">
    <source>
        <dbReference type="EMBL" id="NUU13135.1"/>
    </source>
</evidence>
<evidence type="ECO:0000313" key="2">
    <source>
        <dbReference type="Proteomes" id="UP000573001"/>
    </source>
</evidence>
<comment type="caution">
    <text evidence="1">The sequence shown here is derived from an EMBL/GenBank/DDBJ whole genome shotgun (WGS) entry which is preliminary data.</text>
</comment>